<dbReference type="EMBL" id="CAHIKZ030002572">
    <property type="protein sequence ID" value="CAE1289063.1"/>
    <property type="molecule type" value="Genomic_DNA"/>
</dbReference>
<protein>
    <submittedName>
        <fullName evidence="2">Uncharacterized protein</fullName>
    </submittedName>
</protein>
<dbReference type="AlphaFoldDB" id="A0A812D6G9"/>
<keyword evidence="1" id="KW-0472">Membrane</keyword>
<feature type="transmembrane region" description="Helical" evidence="1">
    <location>
        <begin position="80"/>
        <end position="102"/>
    </location>
</feature>
<feature type="transmembrane region" description="Helical" evidence="1">
    <location>
        <begin position="108"/>
        <end position="131"/>
    </location>
</feature>
<name>A0A812D6G9_ACAPH</name>
<reference evidence="2" key="1">
    <citation type="submission" date="2021-01" db="EMBL/GenBank/DDBJ databases">
        <authorList>
            <person name="Li R."/>
            <person name="Bekaert M."/>
        </authorList>
    </citation>
    <scope>NUCLEOTIDE SEQUENCE</scope>
    <source>
        <strain evidence="2">Farmed</strain>
    </source>
</reference>
<feature type="transmembrane region" description="Helical" evidence="1">
    <location>
        <begin position="36"/>
        <end position="59"/>
    </location>
</feature>
<accession>A0A812D6G9</accession>
<evidence type="ECO:0000313" key="2">
    <source>
        <dbReference type="EMBL" id="CAE1289063.1"/>
    </source>
</evidence>
<proteinExistence type="predicted"/>
<sequence>MFNFRAIPYNPPTHSGMTMLSVGDVNASEERDSGSILSTCFLFVLSFLFFSIFFLLFIVCPQTVVSFFQSSFCLPYIPTYFLLFYSNLLSLSSSFLLFFLYSFLFFSFFLSLSSFSISIYFFLFFFIFNLFVKYFNHFHFFLFYFNISFFLSFFPFFYKTLFSFMFLIYSYIL</sequence>
<keyword evidence="3" id="KW-1185">Reference proteome</keyword>
<keyword evidence="1" id="KW-0812">Transmembrane</keyword>
<evidence type="ECO:0000313" key="3">
    <source>
        <dbReference type="Proteomes" id="UP000597762"/>
    </source>
</evidence>
<comment type="caution">
    <text evidence="2">The sequence shown here is derived from an EMBL/GenBank/DDBJ whole genome shotgun (WGS) entry which is preliminary data.</text>
</comment>
<feature type="transmembrane region" description="Helical" evidence="1">
    <location>
        <begin position="143"/>
        <end position="172"/>
    </location>
</feature>
<gene>
    <name evidence="2" type="ORF">SPHA_47458</name>
</gene>
<dbReference type="Proteomes" id="UP000597762">
    <property type="component" value="Unassembled WGS sequence"/>
</dbReference>
<evidence type="ECO:0000256" key="1">
    <source>
        <dbReference type="SAM" id="Phobius"/>
    </source>
</evidence>
<organism evidence="2 3">
    <name type="scientific">Acanthosepion pharaonis</name>
    <name type="common">Pharaoh cuttlefish</name>
    <name type="synonym">Sepia pharaonis</name>
    <dbReference type="NCBI Taxonomy" id="158019"/>
    <lineage>
        <taxon>Eukaryota</taxon>
        <taxon>Metazoa</taxon>
        <taxon>Spiralia</taxon>
        <taxon>Lophotrochozoa</taxon>
        <taxon>Mollusca</taxon>
        <taxon>Cephalopoda</taxon>
        <taxon>Coleoidea</taxon>
        <taxon>Decapodiformes</taxon>
        <taxon>Sepiida</taxon>
        <taxon>Sepiina</taxon>
        <taxon>Sepiidae</taxon>
        <taxon>Acanthosepion</taxon>
    </lineage>
</organism>
<keyword evidence="1" id="KW-1133">Transmembrane helix</keyword>